<comment type="caution">
    <text evidence="10">The sequence shown here is derived from an EMBL/GenBank/DDBJ whole genome shotgun (WGS) entry which is preliminary data.</text>
</comment>
<evidence type="ECO:0000256" key="9">
    <source>
        <dbReference type="ARBA" id="ARBA00029845"/>
    </source>
</evidence>
<evidence type="ECO:0000256" key="6">
    <source>
        <dbReference type="ARBA" id="ARBA00022771"/>
    </source>
</evidence>
<evidence type="ECO:0000256" key="8">
    <source>
        <dbReference type="ARBA" id="ARBA00023242"/>
    </source>
</evidence>
<keyword evidence="5" id="KW-0677">Repeat</keyword>
<evidence type="ECO:0000313" key="11">
    <source>
        <dbReference type="Proteomes" id="UP001152622"/>
    </source>
</evidence>
<keyword evidence="8" id="KW-0539">Nucleus</keyword>
<name>A0A9Q1GF78_SYNKA</name>
<evidence type="ECO:0000256" key="2">
    <source>
        <dbReference type="ARBA" id="ARBA00007212"/>
    </source>
</evidence>
<evidence type="ECO:0000256" key="7">
    <source>
        <dbReference type="ARBA" id="ARBA00022833"/>
    </source>
</evidence>
<keyword evidence="7" id="KW-0862">Zinc</keyword>
<proteinExistence type="inferred from homology"/>
<dbReference type="GO" id="GO:0005730">
    <property type="term" value="C:nucleolus"/>
    <property type="evidence" value="ECO:0007669"/>
    <property type="project" value="UniProtKB-SubCell"/>
</dbReference>
<evidence type="ECO:0000313" key="10">
    <source>
        <dbReference type="EMBL" id="KAJ8383060.1"/>
    </source>
</evidence>
<accession>A0A9Q1GF78</accession>
<dbReference type="PANTHER" id="PTHR13214">
    <property type="entry name" value="ZINC FINGER PROTEIN 330"/>
    <property type="match status" value="1"/>
</dbReference>
<dbReference type="EMBL" id="JAINUF010000001">
    <property type="protein sequence ID" value="KAJ8383060.1"/>
    <property type="molecule type" value="Genomic_DNA"/>
</dbReference>
<protein>
    <recommendedName>
        <fullName evidence="3">Zinc finger protein 330</fullName>
    </recommendedName>
    <alternativeName>
        <fullName evidence="9">Nucleolar autoantigen 36</fullName>
    </alternativeName>
</protein>
<dbReference type="OrthoDB" id="10258894at2759"/>
<comment type="similarity">
    <text evidence="2">Belongs to the NOA36 family.</text>
</comment>
<dbReference type="AlphaFoldDB" id="A0A9Q1GF78"/>
<organism evidence="10 11">
    <name type="scientific">Synaphobranchus kaupii</name>
    <name type="common">Kaup's arrowtooth eel</name>
    <dbReference type="NCBI Taxonomy" id="118154"/>
    <lineage>
        <taxon>Eukaryota</taxon>
        <taxon>Metazoa</taxon>
        <taxon>Chordata</taxon>
        <taxon>Craniata</taxon>
        <taxon>Vertebrata</taxon>
        <taxon>Euteleostomi</taxon>
        <taxon>Actinopterygii</taxon>
        <taxon>Neopterygii</taxon>
        <taxon>Teleostei</taxon>
        <taxon>Anguilliformes</taxon>
        <taxon>Synaphobranchidae</taxon>
        <taxon>Synaphobranchus</taxon>
    </lineage>
</organism>
<dbReference type="PANTHER" id="PTHR13214:SF1">
    <property type="entry name" value="ZINC FINGER PROTEIN 330"/>
    <property type="match status" value="1"/>
</dbReference>
<keyword evidence="11" id="KW-1185">Reference proteome</keyword>
<keyword evidence="6" id="KW-0863">Zinc-finger</keyword>
<evidence type="ECO:0000256" key="5">
    <source>
        <dbReference type="ARBA" id="ARBA00022737"/>
    </source>
</evidence>
<dbReference type="Pfam" id="PF06524">
    <property type="entry name" value="NOA36"/>
    <property type="match status" value="1"/>
</dbReference>
<evidence type="ECO:0000256" key="4">
    <source>
        <dbReference type="ARBA" id="ARBA00022723"/>
    </source>
</evidence>
<dbReference type="GO" id="GO:0008270">
    <property type="term" value="F:zinc ion binding"/>
    <property type="evidence" value="ECO:0007669"/>
    <property type="project" value="UniProtKB-KW"/>
</dbReference>
<evidence type="ECO:0000256" key="1">
    <source>
        <dbReference type="ARBA" id="ARBA00004604"/>
    </source>
</evidence>
<sequence length="207" mass="23349">MWPRHPCNSAMECDKCVRRQKNRAFCYFCTSVQKLPMCAQCGKTKCMKSSDCVIKHPGVHSTGMAMVGGSVRLLRGLGLPREEVLEHARLHVPSFGRRLHRVREERLGSRYFIVIAWGNTLVSVARPASVMIMSEVKSLNKRRANLCPAPSVGMRHRKLKTSACPPALCRSAGRVMEMMGPSLRVRRLLEQPGIRRRRRRRWGGAGG</sequence>
<keyword evidence="4" id="KW-0479">Metal-binding</keyword>
<dbReference type="Proteomes" id="UP001152622">
    <property type="component" value="Chromosome 1"/>
</dbReference>
<comment type="subcellular location">
    <subcellularLocation>
        <location evidence="1">Nucleus</location>
        <location evidence="1">Nucleolus</location>
    </subcellularLocation>
</comment>
<gene>
    <name evidence="10" type="ORF">SKAU_G00038380</name>
</gene>
<reference evidence="10" key="1">
    <citation type="journal article" date="2023" name="Science">
        <title>Genome structures resolve the early diversification of teleost fishes.</title>
        <authorList>
            <person name="Parey E."/>
            <person name="Louis A."/>
            <person name="Montfort J."/>
            <person name="Bouchez O."/>
            <person name="Roques C."/>
            <person name="Iampietro C."/>
            <person name="Lluch J."/>
            <person name="Castinel A."/>
            <person name="Donnadieu C."/>
            <person name="Desvignes T."/>
            <person name="Floi Bucao C."/>
            <person name="Jouanno E."/>
            <person name="Wen M."/>
            <person name="Mejri S."/>
            <person name="Dirks R."/>
            <person name="Jansen H."/>
            <person name="Henkel C."/>
            <person name="Chen W.J."/>
            <person name="Zahm M."/>
            <person name="Cabau C."/>
            <person name="Klopp C."/>
            <person name="Thompson A.W."/>
            <person name="Robinson-Rechavi M."/>
            <person name="Braasch I."/>
            <person name="Lecointre G."/>
            <person name="Bobe J."/>
            <person name="Postlethwait J.H."/>
            <person name="Berthelot C."/>
            <person name="Roest Crollius H."/>
            <person name="Guiguen Y."/>
        </authorList>
    </citation>
    <scope>NUCLEOTIDE SEQUENCE</scope>
    <source>
        <strain evidence="10">WJC10195</strain>
    </source>
</reference>
<dbReference type="InterPro" id="IPR010531">
    <property type="entry name" value="NOA36"/>
</dbReference>
<evidence type="ECO:0000256" key="3">
    <source>
        <dbReference type="ARBA" id="ARBA00015408"/>
    </source>
</evidence>